<comment type="caution">
    <text evidence="1">The sequence shown here is derived from an EMBL/GenBank/DDBJ whole genome shotgun (WGS) entry which is preliminary data.</text>
</comment>
<dbReference type="Proteomes" id="UP001500483">
    <property type="component" value="Unassembled WGS sequence"/>
</dbReference>
<keyword evidence="2" id="KW-1185">Reference proteome</keyword>
<sequence>MSAALERLRELGHRRVVSVGFSLGGAVALRQAALADRWSGRTR</sequence>
<dbReference type="InterPro" id="IPR029058">
    <property type="entry name" value="AB_hydrolase_fold"/>
</dbReference>
<organism evidence="1 2">
    <name type="scientific">Saccharopolyspora gregorii</name>
    <dbReference type="NCBI Taxonomy" id="33914"/>
    <lineage>
        <taxon>Bacteria</taxon>
        <taxon>Bacillati</taxon>
        <taxon>Actinomycetota</taxon>
        <taxon>Actinomycetes</taxon>
        <taxon>Pseudonocardiales</taxon>
        <taxon>Pseudonocardiaceae</taxon>
        <taxon>Saccharopolyspora</taxon>
    </lineage>
</organism>
<dbReference type="RefSeq" id="WP_344931572.1">
    <property type="nucleotide sequence ID" value="NZ_BAAAYK010000044.1"/>
</dbReference>
<evidence type="ECO:0008006" key="3">
    <source>
        <dbReference type="Google" id="ProtNLM"/>
    </source>
</evidence>
<evidence type="ECO:0000313" key="1">
    <source>
        <dbReference type="EMBL" id="GAA3366684.1"/>
    </source>
</evidence>
<dbReference type="EMBL" id="BAAAYK010000044">
    <property type="protein sequence ID" value="GAA3366684.1"/>
    <property type="molecule type" value="Genomic_DNA"/>
</dbReference>
<dbReference type="Gene3D" id="3.40.50.1820">
    <property type="entry name" value="alpha/beta hydrolase"/>
    <property type="match status" value="1"/>
</dbReference>
<protein>
    <recommendedName>
        <fullName evidence="3">Alpha/beta fold hydrolase</fullName>
    </recommendedName>
</protein>
<proteinExistence type="predicted"/>
<dbReference type="SUPFAM" id="SSF53474">
    <property type="entry name" value="alpha/beta-Hydrolases"/>
    <property type="match status" value="1"/>
</dbReference>
<evidence type="ECO:0000313" key="2">
    <source>
        <dbReference type="Proteomes" id="UP001500483"/>
    </source>
</evidence>
<name>A0ABP6S351_9PSEU</name>
<gene>
    <name evidence="1" type="ORF">GCM10020366_71170</name>
</gene>
<accession>A0ABP6S351</accession>
<reference evidence="2" key="1">
    <citation type="journal article" date="2019" name="Int. J. Syst. Evol. Microbiol.">
        <title>The Global Catalogue of Microorganisms (GCM) 10K type strain sequencing project: providing services to taxonomists for standard genome sequencing and annotation.</title>
        <authorList>
            <consortium name="The Broad Institute Genomics Platform"/>
            <consortium name="The Broad Institute Genome Sequencing Center for Infectious Disease"/>
            <person name="Wu L."/>
            <person name="Ma J."/>
        </authorList>
    </citation>
    <scope>NUCLEOTIDE SEQUENCE [LARGE SCALE GENOMIC DNA]</scope>
    <source>
        <strain evidence="2">JCM 9687</strain>
    </source>
</reference>